<dbReference type="Proteomes" id="UP000054683">
    <property type="component" value="Unassembled WGS sequence"/>
</dbReference>
<dbReference type="InterPro" id="IPR036318">
    <property type="entry name" value="FAD-bd_PCMH-like_sf"/>
</dbReference>
<dbReference type="Gene3D" id="3.30.70.2190">
    <property type="match status" value="1"/>
</dbReference>
<dbReference type="InterPro" id="IPR016164">
    <property type="entry name" value="FAD-linked_Oxase-like_C"/>
</dbReference>
<dbReference type="Pfam" id="PF01565">
    <property type="entry name" value="FAD_binding_4"/>
    <property type="match status" value="1"/>
</dbReference>
<evidence type="ECO:0000256" key="1">
    <source>
        <dbReference type="ARBA" id="ARBA00008000"/>
    </source>
</evidence>
<comment type="similarity">
    <text evidence="1">Belongs to the FAD-binding oxidoreductase/transferase type 4 family.</text>
</comment>
<dbReference type="GO" id="GO:0022904">
    <property type="term" value="P:respiratory electron transport chain"/>
    <property type="evidence" value="ECO:0007669"/>
    <property type="project" value="TreeGrafter"/>
</dbReference>
<feature type="domain" description="FAD-binding PCMH-type" evidence="4">
    <location>
        <begin position="39"/>
        <end position="220"/>
    </location>
</feature>
<accession>A0A158JHF7</accession>
<proteinExistence type="inferred from homology"/>
<dbReference type="PROSITE" id="PS51387">
    <property type="entry name" value="FAD_PCMH"/>
    <property type="match status" value="1"/>
</dbReference>
<evidence type="ECO:0000256" key="2">
    <source>
        <dbReference type="ARBA" id="ARBA00022630"/>
    </source>
</evidence>
<dbReference type="InterPro" id="IPR004113">
    <property type="entry name" value="FAD-bd_oxidored_4_C"/>
</dbReference>
<dbReference type="InterPro" id="IPR016169">
    <property type="entry name" value="FAD-bd_PCMH_sub2"/>
</dbReference>
<keyword evidence="2" id="KW-0285">Flavoprotein</keyword>
<sequence>MKTDVMSKIDVLRRQLDPSLLVEDPQALLRYTHDWSGDYVGRAGLVVRPRNTKEVADVVRICADQALALVPQGGHTGLVGGATPSPSGEEIVISLERLNKVRDVDRTNYSMTVEAGCVLADIQEAALAEDRFFPLALGAQGSCQIGGNIATNAGGLNVLRYGMMRDLVLGVEVVLADGSILNGLHGLRKNNMGVDLKHLFLGSEGTLGIVTAAVLKLFPRPTQTVTAFLAVDNVEAAMDIYSRARSELSDLLSAFELLPRSGVELALETVVGLRDPLSSPSPYYVLLEAAASGRANLSQMTESFLEELVSTGTIADGTVAANQAQSRSFWRIREAMVEGQVRYGRHLRTDISVPISLIPRFIEEADILIAKRAPDAIPLRYGHVGDGNIHYNVLPPRNLQDTEVQSYLDMCEETIFEVVDRFGGSLSAEHGIGISKQEAFLARTSENHLNLLLGIKSIFDPAQILSPGRLVR</sequence>
<dbReference type="InterPro" id="IPR006094">
    <property type="entry name" value="Oxid_FAD_bind_N"/>
</dbReference>
<dbReference type="GO" id="GO:0071949">
    <property type="term" value="F:FAD binding"/>
    <property type="evidence" value="ECO:0007669"/>
    <property type="project" value="InterPro"/>
</dbReference>
<dbReference type="Gene3D" id="3.30.70.2740">
    <property type="match status" value="1"/>
</dbReference>
<reference evidence="5 6" key="1">
    <citation type="submission" date="2016-01" db="EMBL/GenBank/DDBJ databases">
        <authorList>
            <person name="Oliw E.H."/>
        </authorList>
    </citation>
    <scope>NUCLEOTIDE SEQUENCE [LARGE SCALE GENOMIC DNA]</scope>
    <source>
        <strain evidence="5">LMG 27134</strain>
    </source>
</reference>
<evidence type="ECO:0000256" key="3">
    <source>
        <dbReference type="ARBA" id="ARBA00022827"/>
    </source>
</evidence>
<dbReference type="Gene3D" id="3.30.465.10">
    <property type="match status" value="1"/>
</dbReference>
<dbReference type="PANTHER" id="PTHR43716:SF2">
    <property type="entry name" value="BLL6224 PROTEIN"/>
    <property type="match status" value="1"/>
</dbReference>
<dbReference type="AlphaFoldDB" id="A0A158JHF7"/>
<evidence type="ECO:0000313" key="6">
    <source>
        <dbReference type="Proteomes" id="UP000054683"/>
    </source>
</evidence>
<evidence type="ECO:0000313" key="5">
    <source>
        <dbReference type="EMBL" id="SAL68318.1"/>
    </source>
</evidence>
<organism evidence="5 6">
    <name type="scientific">Caballeronia udeis</name>
    <dbReference type="NCBI Taxonomy" id="1232866"/>
    <lineage>
        <taxon>Bacteria</taxon>
        <taxon>Pseudomonadati</taxon>
        <taxon>Pseudomonadota</taxon>
        <taxon>Betaproteobacteria</taxon>
        <taxon>Burkholderiales</taxon>
        <taxon>Burkholderiaceae</taxon>
        <taxon>Caballeronia</taxon>
    </lineage>
</organism>
<dbReference type="SUPFAM" id="SSF55103">
    <property type="entry name" value="FAD-linked oxidases, C-terminal domain"/>
    <property type="match status" value="1"/>
</dbReference>
<dbReference type="Pfam" id="PF02913">
    <property type="entry name" value="FAD-oxidase_C"/>
    <property type="match status" value="1"/>
</dbReference>
<name>A0A158JHF7_9BURK</name>
<protein>
    <submittedName>
        <fullName evidence="5">FAD linked oxidase domain-containing protein</fullName>
    </submittedName>
</protein>
<dbReference type="EMBL" id="FCOK02000091">
    <property type="protein sequence ID" value="SAL68318.1"/>
    <property type="molecule type" value="Genomic_DNA"/>
</dbReference>
<dbReference type="OrthoDB" id="8522822at2"/>
<dbReference type="InterPro" id="IPR016166">
    <property type="entry name" value="FAD-bd_PCMH"/>
</dbReference>
<dbReference type="Gene3D" id="3.30.43.10">
    <property type="entry name" value="Uridine Diphospho-n-acetylenolpyruvylglucosamine Reductase, domain 2"/>
    <property type="match status" value="1"/>
</dbReference>
<gene>
    <name evidence="5" type="ORF">AWB69_07995</name>
</gene>
<dbReference type="Gene3D" id="1.10.45.10">
    <property type="entry name" value="Vanillyl-alcohol Oxidase, Chain A, domain 4"/>
    <property type="match status" value="1"/>
</dbReference>
<dbReference type="InterPro" id="IPR051264">
    <property type="entry name" value="FAD-oxidored/transferase_4"/>
</dbReference>
<dbReference type="PANTHER" id="PTHR43716">
    <property type="entry name" value="D-2-HYDROXYGLUTARATE DEHYDROGENASE, MITOCHONDRIAL"/>
    <property type="match status" value="1"/>
</dbReference>
<dbReference type="InterPro" id="IPR016167">
    <property type="entry name" value="FAD-bd_PCMH_sub1"/>
</dbReference>
<keyword evidence="3" id="KW-0274">FAD</keyword>
<dbReference type="SUPFAM" id="SSF56176">
    <property type="entry name" value="FAD-binding/transporter-associated domain-like"/>
    <property type="match status" value="1"/>
</dbReference>
<evidence type="ECO:0000259" key="4">
    <source>
        <dbReference type="PROSITE" id="PS51387"/>
    </source>
</evidence>
<dbReference type="GO" id="GO:0003824">
    <property type="term" value="F:catalytic activity"/>
    <property type="evidence" value="ECO:0007669"/>
    <property type="project" value="InterPro"/>
</dbReference>
<dbReference type="InterPro" id="IPR016171">
    <property type="entry name" value="Vanillyl_alc_oxidase_C-sub2"/>
</dbReference>